<keyword evidence="2" id="KW-1185">Reference proteome</keyword>
<evidence type="ECO:0000313" key="2">
    <source>
        <dbReference type="Proteomes" id="UP000672032"/>
    </source>
</evidence>
<gene>
    <name evidence="1" type="ORF">DSL72_009013</name>
</gene>
<proteinExistence type="predicted"/>
<evidence type="ECO:0000313" key="1">
    <source>
        <dbReference type="EMBL" id="QSZ36923.1"/>
    </source>
</evidence>
<sequence length="179" mass="19879">MTVTPAYGEVNFQRFFCESGKKAKHTEPSGSNTFGNVHRGKLEVCAVLIPTKITISSNQRSSPTCAVIDTKDQKLVKVNILLDVDATSSCSNSSTTADHANRVLVVNENDLLWLMFVGTQKYKDHDLQEPRFLALKHVGENERGKRTFVRVGIDYCNHANGELNDLVQQANTKESIVLL</sequence>
<reference evidence="1" key="1">
    <citation type="submission" date="2020-10" db="EMBL/GenBank/DDBJ databases">
        <title>Genome Sequence of Monilinia vaccinii-corymbosi Sheds Light on Mummy Berry Disease Infection of Blueberry and Mating Type.</title>
        <authorList>
            <person name="Yow A.G."/>
            <person name="Zhang Y."/>
            <person name="Bansal K."/>
            <person name="Eacker S.M."/>
            <person name="Sullivan S."/>
            <person name="Liachko I."/>
            <person name="Cubeta M.A."/>
            <person name="Rollins J.A."/>
            <person name="Ashrafi H."/>
        </authorList>
    </citation>
    <scope>NUCLEOTIDE SEQUENCE</scope>
    <source>
        <strain evidence="1">RL-1</strain>
    </source>
</reference>
<dbReference type="Proteomes" id="UP000672032">
    <property type="component" value="Chromosome 8"/>
</dbReference>
<dbReference type="EMBL" id="CP063412">
    <property type="protein sequence ID" value="QSZ36923.1"/>
    <property type="molecule type" value="Genomic_DNA"/>
</dbReference>
<accession>A0A8A3PPI5</accession>
<dbReference type="AlphaFoldDB" id="A0A8A3PPI5"/>
<organism evidence="1 2">
    <name type="scientific">Monilinia vaccinii-corymbosi</name>
    <dbReference type="NCBI Taxonomy" id="61207"/>
    <lineage>
        <taxon>Eukaryota</taxon>
        <taxon>Fungi</taxon>
        <taxon>Dikarya</taxon>
        <taxon>Ascomycota</taxon>
        <taxon>Pezizomycotina</taxon>
        <taxon>Leotiomycetes</taxon>
        <taxon>Helotiales</taxon>
        <taxon>Sclerotiniaceae</taxon>
        <taxon>Monilinia</taxon>
    </lineage>
</organism>
<name>A0A8A3PPI5_9HELO</name>
<protein>
    <submittedName>
        <fullName evidence="1">Uncharacterized protein</fullName>
    </submittedName>
</protein>